<keyword evidence="3" id="KW-1185">Reference proteome</keyword>
<feature type="compositionally biased region" description="Polar residues" evidence="1">
    <location>
        <begin position="9"/>
        <end position="30"/>
    </location>
</feature>
<gene>
    <name evidence="2" type="ORF">SADUNF_Sadunf19G0053700</name>
</gene>
<reference evidence="2 3" key="1">
    <citation type="submission" date="2020-10" db="EMBL/GenBank/DDBJ databases">
        <title>Plant Genome Project.</title>
        <authorList>
            <person name="Zhang R.-G."/>
        </authorList>
    </citation>
    <scope>NUCLEOTIDE SEQUENCE [LARGE SCALE GENOMIC DNA]</scope>
    <source>
        <strain evidence="2">FAFU-HL-1</strain>
        <tissue evidence="2">Leaf</tissue>
    </source>
</reference>
<comment type="caution">
    <text evidence="2">The sequence shown here is derived from an EMBL/GenBank/DDBJ whole genome shotgun (WGS) entry which is preliminary data.</text>
</comment>
<proteinExistence type="predicted"/>
<dbReference type="AlphaFoldDB" id="A0A835J3E0"/>
<protein>
    <submittedName>
        <fullName evidence="2">Uncharacterized protein</fullName>
    </submittedName>
</protein>
<dbReference type="Proteomes" id="UP000657918">
    <property type="component" value="Unassembled WGS sequence"/>
</dbReference>
<evidence type="ECO:0000313" key="2">
    <source>
        <dbReference type="EMBL" id="KAF9661299.1"/>
    </source>
</evidence>
<evidence type="ECO:0000256" key="1">
    <source>
        <dbReference type="SAM" id="MobiDB-lite"/>
    </source>
</evidence>
<name>A0A835J3E0_9ROSI</name>
<sequence length="113" mass="11970">MPSWVSHETPGTVNPISSSYTLASDNASSETSKKEIYQPYGGEMSIHTTSLLPFEVGKTQEVAKTSLAGQQGYLGMGNVQQGIMAILVSLELTPALLGLSHARGAERASRAFV</sequence>
<organism evidence="2 3">
    <name type="scientific">Salix dunnii</name>
    <dbReference type="NCBI Taxonomy" id="1413687"/>
    <lineage>
        <taxon>Eukaryota</taxon>
        <taxon>Viridiplantae</taxon>
        <taxon>Streptophyta</taxon>
        <taxon>Embryophyta</taxon>
        <taxon>Tracheophyta</taxon>
        <taxon>Spermatophyta</taxon>
        <taxon>Magnoliopsida</taxon>
        <taxon>eudicotyledons</taxon>
        <taxon>Gunneridae</taxon>
        <taxon>Pentapetalae</taxon>
        <taxon>rosids</taxon>
        <taxon>fabids</taxon>
        <taxon>Malpighiales</taxon>
        <taxon>Salicaceae</taxon>
        <taxon>Saliceae</taxon>
        <taxon>Salix</taxon>
    </lineage>
</organism>
<evidence type="ECO:0000313" key="3">
    <source>
        <dbReference type="Proteomes" id="UP000657918"/>
    </source>
</evidence>
<feature type="region of interest" description="Disordered" evidence="1">
    <location>
        <begin position="1"/>
        <end position="33"/>
    </location>
</feature>
<dbReference type="EMBL" id="JADGMS010000019">
    <property type="protein sequence ID" value="KAF9661299.1"/>
    <property type="molecule type" value="Genomic_DNA"/>
</dbReference>
<accession>A0A835J3E0</accession>